<dbReference type="Proteomes" id="UP001499878">
    <property type="component" value="Unassembled WGS sequence"/>
</dbReference>
<accession>A0ABP9T177</accession>
<comment type="caution">
    <text evidence="2">The sequence shown here is derived from an EMBL/GenBank/DDBJ whole genome shotgun (WGS) entry which is preliminary data.</text>
</comment>
<feature type="region of interest" description="Disordered" evidence="1">
    <location>
        <begin position="1"/>
        <end position="55"/>
    </location>
</feature>
<evidence type="ECO:0000313" key="3">
    <source>
        <dbReference type="Proteomes" id="UP001499878"/>
    </source>
</evidence>
<proteinExistence type="predicted"/>
<reference evidence="3" key="1">
    <citation type="journal article" date="2019" name="Int. J. Syst. Evol. Microbiol.">
        <title>The Global Catalogue of Microorganisms (GCM) 10K type strain sequencing project: providing services to taxonomists for standard genome sequencing and annotation.</title>
        <authorList>
            <consortium name="The Broad Institute Genomics Platform"/>
            <consortium name="The Broad Institute Genome Sequencing Center for Infectious Disease"/>
            <person name="Wu L."/>
            <person name="Ma J."/>
        </authorList>
    </citation>
    <scope>NUCLEOTIDE SEQUENCE [LARGE SCALE GENOMIC DNA]</scope>
    <source>
        <strain evidence="3">JCM 18306</strain>
    </source>
</reference>
<evidence type="ECO:0000313" key="2">
    <source>
        <dbReference type="EMBL" id="GAA5208581.1"/>
    </source>
</evidence>
<organism evidence="2 3">
    <name type="scientific">Streptomyces thinghirensis</name>
    <dbReference type="NCBI Taxonomy" id="551547"/>
    <lineage>
        <taxon>Bacteria</taxon>
        <taxon>Bacillati</taxon>
        <taxon>Actinomycetota</taxon>
        <taxon>Actinomycetes</taxon>
        <taxon>Kitasatosporales</taxon>
        <taxon>Streptomycetaceae</taxon>
        <taxon>Streptomyces</taxon>
    </lineage>
</organism>
<protein>
    <submittedName>
        <fullName evidence="2">Uncharacterized protein</fullName>
    </submittedName>
</protein>
<dbReference type="RefSeq" id="WP_345630224.1">
    <property type="nucleotide sequence ID" value="NZ_BAABJR010000006.1"/>
</dbReference>
<dbReference type="EMBL" id="BAABJR010000006">
    <property type="protein sequence ID" value="GAA5208581.1"/>
    <property type="molecule type" value="Genomic_DNA"/>
</dbReference>
<name>A0ABP9T177_9ACTN</name>
<gene>
    <name evidence="2" type="ORF">GCM10023323_28670</name>
</gene>
<keyword evidence="3" id="KW-1185">Reference proteome</keyword>
<evidence type="ECO:0000256" key="1">
    <source>
        <dbReference type="SAM" id="MobiDB-lite"/>
    </source>
</evidence>
<sequence>MITGHRLRRLVQPPSRGNRIPLAAPHPAPAPLSLRPRILPPLPSSTGRSSREREEREINRIIDERMASPAAGVPIEDVMRETLARGE</sequence>